<evidence type="ECO:0000313" key="2">
    <source>
        <dbReference type="Proteomes" id="UP000813824"/>
    </source>
</evidence>
<evidence type="ECO:0000313" key="1">
    <source>
        <dbReference type="EMBL" id="KAH8103072.1"/>
    </source>
</evidence>
<accession>A0A8K0XRY6</accession>
<keyword evidence="2" id="KW-1185">Reference proteome</keyword>
<dbReference type="EMBL" id="JAEVFJ010000008">
    <property type="protein sequence ID" value="KAH8103072.1"/>
    <property type="molecule type" value="Genomic_DNA"/>
</dbReference>
<sequence length="217" mass="24797">MPFHLHLISAFLRPVPLETAPRSVIALYTDIPAARCVEKGSGLSSECSRTGMRTEGRWSYCMSTRKLGMPGQMSSSHFISCAHRGHLPTHPHTCAALSRRLKEWHTKKKPCSPLPRFHLLWISHVITFQQLISIRIRRDPSVRVQITQRAVLGDSPSKICFCSVFNTIRPSRTGRIKPWFLVVYSVLERLHKHGQCSLFIEGRFDNEIQESELNLLN</sequence>
<comment type="caution">
    <text evidence="1">The sequence shown here is derived from an EMBL/GenBank/DDBJ whole genome shotgun (WGS) entry which is preliminary data.</text>
</comment>
<dbReference type="Proteomes" id="UP000813824">
    <property type="component" value="Unassembled WGS sequence"/>
</dbReference>
<gene>
    <name evidence="1" type="ORF">BXZ70DRAFT_770305</name>
</gene>
<organism evidence="1 2">
    <name type="scientific">Cristinia sonorae</name>
    <dbReference type="NCBI Taxonomy" id="1940300"/>
    <lineage>
        <taxon>Eukaryota</taxon>
        <taxon>Fungi</taxon>
        <taxon>Dikarya</taxon>
        <taxon>Basidiomycota</taxon>
        <taxon>Agaricomycotina</taxon>
        <taxon>Agaricomycetes</taxon>
        <taxon>Agaricomycetidae</taxon>
        <taxon>Agaricales</taxon>
        <taxon>Pleurotineae</taxon>
        <taxon>Stephanosporaceae</taxon>
        <taxon>Cristinia</taxon>
    </lineage>
</organism>
<dbReference type="AlphaFoldDB" id="A0A8K0XRY6"/>
<protein>
    <submittedName>
        <fullName evidence="1">Uncharacterized protein</fullName>
    </submittedName>
</protein>
<proteinExistence type="predicted"/>
<reference evidence="1" key="1">
    <citation type="journal article" date="2021" name="New Phytol.">
        <title>Evolutionary innovations through gain and loss of genes in the ectomycorrhizal Boletales.</title>
        <authorList>
            <person name="Wu G."/>
            <person name="Miyauchi S."/>
            <person name="Morin E."/>
            <person name="Kuo A."/>
            <person name="Drula E."/>
            <person name="Varga T."/>
            <person name="Kohler A."/>
            <person name="Feng B."/>
            <person name="Cao Y."/>
            <person name="Lipzen A."/>
            <person name="Daum C."/>
            <person name="Hundley H."/>
            <person name="Pangilinan J."/>
            <person name="Johnson J."/>
            <person name="Barry K."/>
            <person name="LaButti K."/>
            <person name="Ng V."/>
            <person name="Ahrendt S."/>
            <person name="Min B."/>
            <person name="Choi I.G."/>
            <person name="Park H."/>
            <person name="Plett J.M."/>
            <person name="Magnuson J."/>
            <person name="Spatafora J.W."/>
            <person name="Nagy L.G."/>
            <person name="Henrissat B."/>
            <person name="Grigoriev I.V."/>
            <person name="Yang Z.L."/>
            <person name="Xu J."/>
            <person name="Martin F.M."/>
        </authorList>
    </citation>
    <scope>NUCLEOTIDE SEQUENCE</scope>
    <source>
        <strain evidence="1">KKN 215</strain>
    </source>
</reference>
<name>A0A8K0XRY6_9AGAR</name>